<dbReference type="Pfam" id="PF08774">
    <property type="entry name" value="VRR_NUC"/>
    <property type="match status" value="1"/>
</dbReference>
<gene>
    <name evidence="5" type="ORF">H9634_01065</name>
</gene>
<proteinExistence type="predicted"/>
<sequence>MKAEEYRRLQAEAMSEKQFQNHVVALAHRLGWLVYHTFDSRRSAPGFPDLVMVRDRVIFRELKASNGVVTPAQQTWLRALQVAGIDAGVWKPANLLSGVIERELRGP</sequence>
<comment type="caution">
    <text evidence="5">The sequence shown here is derived from an EMBL/GenBank/DDBJ whole genome shotgun (WGS) entry which is preliminary data.</text>
</comment>
<evidence type="ECO:0000259" key="4">
    <source>
        <dbReference type="SMART" id="SM00990"/>
    </source>
</evidence>
<dbReference type="SMART" id="SM00990">
    <property type="entry name" value="VRR_NUC"/>
    <property type="match status" value="1"/>
</dbReference>
<dbReference type="RefSeq" id="WP_191724976.1">
    <property type="nucleotide sequence ID" value="NZ_JACSPY010000001.1"/>
</dbReference>
<keyword evidence="3" id="KW-0378">Hydrolase</keyword>
<accession>A0ABR8WQT8</accession>
<dbReference type="Proteomes" id="UP000651517">
    <property type="component" value="Unassembled WGS sequence"/>
</dbReference>
<dbReference type="Gene3D" id="3.40.1350.10">
    <property type="match status" value="1"/>
</dbReference>
<evidence type="ECO:0000256" key="1">
    <source>
        <dbReference type="ARBA" id="ARBA00001946"/>
    </source>
</evidence>
<keyword evidence="6" id="KW-1185">Reference proteome</keyword>
<reference evidence="5 6" key="1">
    <citation type="submission" date="2020-08" db="EMBL/GenBank/DDBJ databases">
        <title>A Genomic Blueprint of the Chicken Gut Microbiome.</title>
        <authorList>
            <person name="Gilroy R."/>
            <person name="Ravi A."/>
            <person name="Getino M."/>
            <person name="Pursley I."/>
            <person name="Horton D.L."/>
            <person name="Alikhan N.-F."/>
            <person name="Baker D."/>
            <person name="Gharbi K."/>
            <person name="Hall N."/>
            <person name="Watson M."/>
            <person name="Adriaenssens E.M."/>
            <person name="Foster-Nyarko E."/>
            <person name="Jarju S."/>
            <person name="Secka A."/>
            <person name="Antonio M."/>
            <person name="Oren A."/>
            <person name="Chaudhuri R."/>
            <person name="La Ragione R.M."/>
            <person name="Hildebrand F."/>
            <person name="Pallen M.J."/>
        </authorList>
    </citation>
    <scope>NUCLEOTIDE SEQUENCE [LARGE SCALE GENOMIC DNA]</scope>
    <source>
        <strain evidence="5 6">Re57</strain>
    </source>
</reference>
<name>A0ABR8WQT8_9MICO</name>
<dbReference type="EMBL" id="JACSPY010000001">
    <property type="protein sequence ID" value="MBD8019374.1"/>
    <property type="molecule type" value="Genomic_DNA"/>
</dbReference>
<protein>
    <submittedName>
        <fullName evidence="5">VRR-NUC domain-containing protein</fullName>
    </submittedName>
</protein>
<dbReference type="InterPro" id="IPR014883">
    <property type="entry name" value="VRR_NUC"/>
</dbReference>
<feature type="domain" description="VRR-NUC" evidence="4">
    <location>
        <begin position="14"/>
        <end position="94"/>
    </location>
</feature>
<organism evidence="5 6">
    <name type="scientific">Brevibacterium gallinarum</name>
    <dbReference type="NCBI Taxonomy" id="2762220"/>
    <lineage>
        <taxon>Bacteria</taxon>
        <taxon>Bacillati</taxon>
        <taxon>Actinomycetota</taxon>
        <taxon>Actinomycetes</taxon>
        <taxon>Micrococcales</taxon>
        <taxon>Brevibacteriaceae</taxon>
        <taxon>Brevibacterium</taxon>
    </lineage>
</organism>
<evidence type="ECO:0000256" key="3">
    <source>
        <dbReference type="ARBA" id="ARBA00022801"/>
    </source>
</evidence>
<keyword evidence="2" id="KW-0540">Nuclease</keyword>
<evidence type="ECO:0000313" key="5">
    <source>
        <dbReference type="EMBL" id="MBD8019374.1"/>
    </source>
</evidence>
<evidence type="ECO:0000313" key="6">
    <source>
        <dbReference type="Proteomes" id="UP000651517"/>
    </source>
</evidence>
<dbReference type="InterPro" id="IPR011856">
    <property type="entry name" value="tRNA_endonuc-like_dom_sf"/>
</dbReference>
<comment type="cofactor">
    <cofactor evidence="1">
        <name>Mg(2+)</name>
        <dbReference type="ChEBI" id="CHEBI:18420"/>
    </cofactor>
</comment>
<evidence type="ECO:0000256" key="2">
    <source>
        <dbReference type="ARBA" id="ARBA00022722"/>
    </source>
</evidence>